<evidence type="ECO:0000313" key="3">
    <source>
        <dbReference type="Proteomes" id="UP001497525"/>
    </source>
</evidence>
<accession>A0AAV2TJ15</accession>
<sequence length="693" mass="76856">MNSFPCGHFLSISKRTMQPSTASIRHWITKQILTFAHTYPKIYPPIILLSLVVVLTRRWFHTSSHHLNIWRNSSSPLLLTSGKVLGIVSGDFSGKLVYSSLSIQLPGNLNSSECAFILTLWSGDLSVLWNRTFTSQIPPSHIWRTPRFDVRKIPVAMLITSQCVLTSKNYCGLLFLGFPSLEENEYHFSTVALSLESGETVWHHLPKDFEESKPRNEDEHIWKHWKMRLVERYQTHGHIGESPWEAYRESLVQTMPIEWYGGNDAKFKLININTILGTVTPPKSELRANGIVVLHPKGIDLLELSSGRPLARLPIDWKPGSTYANIPLLNQSRLLSRTLTSSGLRRIHIASALVPHSSASFRVHINDERSESDKSESSVDRGDFSRTVDCRGLLYSLESQLTKTSNGGGESNSEAVPRGQSVMYTGLCRPHGMLEYPRLGRTDWLEDEKKSVPPIVLPRNSPSEGLSSLLYSILLTSSDDEYGVAKGDASDSHDIFFLASDGSLTSVSNFGYENWRVNAEVSWLQISRTVAASYPGRPADPQLHELYTNQFRPSLWSTDLVPFGVGLFSRGAMLASRLKGGSVSFSGSTPALHVIVATGWDSVSIVDRATGELLATHRLPTHPVGQPILLPLRYTDDARSPAVGSVFIIPCDGMLLAFGVTCSVRFTTLVLIVLCLISLFILLNTCCSSGNPD</sequence>
<proteinExistence type="predicted"/>
<evidence type="ECO:0000313" key="2">
    <source>
        <dbReference type="EMBL" id="CAL5136204.1"/>
    </source>
</evidence>
<gene>
    <name evidence="2" type="ORF">CDAUBV1_LOCUS10278</name>
</gene>
<dbReference type="AlphaFoldDB" id="A0AAV2TJ15"/>
<protein>
    <submittedName>
        <fullName evidence="2">Uncharacterized protein</fullName>
    </submittedName>
</protein>
<reference evidence="2" key="1">
    <citation type="submission" date="2024-06" db="EMBL/GenBank/DDBJ databases">
        <authorList>
            <person name="Liu X."/>
            <person name="Lenzi L."/>
            <person name="Haldenby T S."/>
            <person name="Uol C."/>
        </authorList>
    </citation>
    <scope>NUCLEOTIDE SEQUENCE</scope>
</reference>
<organism evidence="2 3">
    <name type="scientific">Calicophoron daubneyi</name>
    <name type="common">Rumen fluke</name>
    <name type="synonym">Paramphistomum daubneyi</name>
    <dbReference type="NCBI Taxonomy" id="300641"/>
    <lineage>
        <taxon>Eukaryota</taxon>
        <taxon>Metazoa</taxon>
        <taxon>Spiralia</taxon>
        <taxon>Lophotrochozoa</taxon>
        <taxon>Platyhelminthes</taxon>
        <taxon>Trematoda</taxon>
        <taxon>Digenea</taxon>
        <taxon>Plagiorchiida</taxon>
        <taxon>Pronocephalata</taxon>
        <taxon>Paramphistomoidea</taxon>
        <taxon>Paramphistomidae</taxon>
        <taxon>Calicophoron</taxon>
    </lineage>
</organism>
<dbReference type="PANTHER" id="PTHR34284">
    <property type="entry name" value="FG-GAP REPEAT-CONTAINING PROTEIN"/>
    <property type="match status" value="1"/>
</dbReference>
<keyword evidence="1" id="KW-0812">Transmembrane</keyword>
<keyword evidence="1" id="KW-1133">Transmembrane helix</keyword>
<evidence type="ECO:0000256" key="1">
    <source>
        <dbReference type="SAM" id="Phobius"/>
    </source>
</evidence>
<name>A0AAV2TJ15_CALDB</name>
<comment type="caution">
    <text evidence="2">The sequence shown here is derived from an EMBL/GenBank/DDBJ whole genome shotgun (WGS) entry which is preliminary data.</text>
</comment>
<feature type="transmembrane region" description="Helical" evidence="1">
    <location>
        <begin position="666"/>
        <end position="687"/>
    </location>
</feature>
<dbReference type="PANTHER" id="PTHR34284:SF1">
    <property type="entry name" value="FG-GAP REPEAT-CONTAINING PROTEIN"/>
    <property type="match status" value="1"/>
</dbReference>
<keyword evidence="1" id="KW-0472">Membrane</keyword>
<dbReference type="Proteomes" id="UP001497525">
    <property type="component" value="Unassembled WGS sequence"/>
</dbReference>
<dbReference type="EMBL" id="CAXLJL010000290">
    <property type="protein sequence ID" value="CAL5136204.1"/>
    <property type="molecule type" value="Genomic_DNA"/>
</dbReference>